<protein>
    <submittedName>
        <fullName evidence="1">Uncharacterized protein</fullName>
    </submittedName>
</protein>
<organism evidence="1 2">
    <name type="scientific">Anopheles albimanus</name>
    <name type="common">New world malaria mosquito</name>
    <dbReference type="NCBI Taxonomy" id="7167"/>
    <lineage>
        <taxon>Eukaryota</taxon>
        <taxon>Metazoa</taxon>
        <taxon>Ecdysozoa</taxon>
        <taxon>Arthropoda</taxon>
        <taxon>Hexapoda</taxon>
        <taxon>Insecta</taxon>
        <taxon>Pterygota</taxon>
        <taxon>Neoptera</taxon>
        <taxon>Endopterygota</taxon>
        <taxon>Diptera</taxon>
        <taxon>Nematocera</taxon>
        <taxon>Culicoidea</taxon>
        <taxon>Culicidae</taxon>
        <taxon>Anophelinae</taxon>
        <taxon>Anopheles</taxon>
    </lineage>
</organism>
<evidence type="ECO:0000313" key="2">
    <source>
        <dbReference type="Proteomes" id="UP000069272"/>
    </source>
</evidence>
<dbReference type="VEuPathDB" id="VectorBase:AALB014428"/>
<reference evidence="1" key="2">
    <citation type="submission" date="2022-08" db="UniProtKB">
        <authorList>
            <consortium name="EnsemblMetazoa"/>
        </authorList>
    </citation>
    <scope>IDENTIFICATION</scope>
    <source>
        <strain evidence="1">STECLA/ALBI9_A</strain>
    </source>
</reference>
<accession>A0A182FXR1</accession>
<dbReference type="EnsemblMetazoa" id="AALB014428-RA">
    <property type="protein sequence ID" value="AALB014428-PA"/>
    <property type="gene ID" value="AALB014428"/>
</dbReference>
<dbReference type="Proteomes" id="UP000069272">
    <property type="component" value="Chromosome 3L"/>
</dbReference>
<evidence type="ECO:0000313" key="1">
    <source>
        <dbReference type="EnsemblMetazoa" id="AALB014428-PA"/>
    </source>
</evidence>
<reference evidence="1 2" key="1">
    <citation type="journal article" date="2017" name="G3 (Bethesda)">
        <title>The Physical Genome Mapping of Anopheles albimanus Corrected Scaffold Misassemblies and Identified Interarm Rearrangements in Genus Anopheles.</title>
        <authorList>
            <person name="Artemov G.N."/>
            <person name="Peery A.N."/>
            <person name="Jiang X."/>
            <person name="Tu Z."/>
            <person name="Stegniy V.N."/>
            <person name="Sharakhova M.V."/>
            <person name="Sharakhov I.V."/>
        </authorList>
    </citation>
    <scope>NUCLEOTIDE SEQUENCE [LARGE SCALE GENOMIC DNA]</scope>
    <source>
        <strain evidence="1 2">ALBI9_A</strain>
    </source>
</reference>
<proteinExistence type="predicted"/>
<keyword evidence="2" id="KW-1185">Reference proteome</keyword>
<name>A0A182FXR1_ANOAL</name>
<sequence>MKRESSLVEQFGRSQ</sequence>